<keyword evidence="12" id="KW-1185">Reference proteome</keyword>
<dbReference type="InterPro" id="IPR021182">
    <property type="entry name" value="SOK_magnoliopsida"/>
</dbReference>
<dbReference type="GO" id="GO:0051258">
    <property type="term" value="P:protein polymerization"/>
    <property type="evidence" value="ECO:0007669"/>
    <property type="project" value="UniProtKB-ARBA"/>
</dbReference>
<name>A0A0A0KXS9_CUCSA</name>
<dbReference type="STRING" id="3659.A0A0A0KXS9"/>
<feature type="domain" description="SOSEKI DIX-like" evidence="10">
    <location>
        <begin position="26"/>
        <end position="113"/>
    </location>
</feature>
<feature type="region of interest" description="Disordered" evidence="9">
    <location>
        <begin position="1"/>
        <end position="20"/>
    </location>
</feature>
<keyword evidence="6" id="KW-0131">Cell cycle</keyword>
<feature type="region of interest" description="Disordered" evidence="9">
    <location>
        <begin position="125"/>
        <end position="198"/>
    </location>
</feature>
<organism evidence="11 12">
    <name type="scientific">Cucumis sativus</name>
    <name type="common">Cucumber</name>
    <dbReference type="NCBI Taxonomy" id="3659"/>
    <lineage>
        <taxon>Eukaryota</taxon>
        <taxon>Viridiplantae</taxon>
        <taxon>Streptophyta</taxon>
        <taxon>Embryophyta</taxon>
        <taxon>Tracheophyta</taxon>
        <taxon>Spermatophyta</taxon>
        <taxon>Magnoliopsida</taxon>
        <taxon>eudicotyledons</taxon>
        <taxon>Gunneridae</taxon>
        <taxon>Pentapetalae</taxon>
        <taxon>rosids</taxon>
        <taxon>fabids</taxon>
        <taxon>Cucurbitales</taxon>
        <taxon>Cucurbitaceae</taxon>
        <taxon>Benincaseae</taxon>
        <taxon>Cucumis</taxon>
    </lineage>
</organism>
<dbReference type="Gramene" id="KGN53217">
    <property type="protein sequence ID" value="KGN53217"/>
    <property type="gene ID" value="Csa_4G027920"/>
</dbReference>
<evidence type="ECO:0000313" key="11">
    <source>
        <dbReference type="EMBL" id="KGN53217.1"/>
    </source>
</evidence>
<dbReference type="PANTHER" id="PTHR31083:SF18">
    <property type="entry name" value="PROTEIN SOSEKI 2"/>
    <property type="match status" value="1"/>
</dbReference>
<dbReference type="PIRSF" id="PIRSF031043">
    <property type="entry name" value="UCP031043"/>
    <property type="match status" value="1"/>
</dbReference>
<evidence type="ECO:0000256" key="7">
    <source>
        <dbReference type="ARBA" id="ARBA00024211"/>
    </source>
</evidence>
<dbReference type="PANTHER" id="PTHR31083">
    <property type="entry name" value="UPSTREAM OF FLC PROTEIN (DUF966)"/>
    <property type="match status" value="1"/>
</dbReference>
<accession>A0A0A0KXS9</accession>
<sequence>MEEKDRDHHHRHHRRRDSPTPMKKAQVFYYISRNGRLEQPHFLEIPLFPNHPLRLKDVLDRLAVLRGNAMPFLYSWSCKRNYKSGYVWNDLSENDVVYPAEGYEYVLKASQLVDLHASCEKLQQVHIPNNNPRQPVQEPNLPTKTRKQQLAPTPLPHHPHSDLEYDEDEDYEYDDGDKNAGEPPGTTQTPTESARCSTSKRFALNNDDELGIESGPSRNSVLMQFIGCGGSVGSKGKTVRRTEKGIGKGVVCKMGGNMMREEEMIKYMSENPRLGKLQREEKEYFSGSIVESIREDRHVIPPMLNKSNSYKEEKSKREELEEKKDEDEDEENENENGGIKGRCLPLMILTSTSSKQPKKP</sequence>
<feature type="compositionally biased region" description="Basic residues" evidence="9">
    <location>
        <begin position="7"/>
        <end position="16"/>
    </location>
</feature>
<evidence type="ECO:0000256" key="8">
    <source>
        <dbReference type="ARBA" id="ARBA00046534"/>
    </source>
</evidence>
<evidence type="ECO:0000256" key="4">
    <source>
        <dbReference type="ARBA" id="ARBA00022618"/>
    </source>
</evidence>
<feature type="compositionally biased region" description="Acidic residues" evidence="9">
    <location>
        <begin position="324"/>
        <end position="334"/>
    </location>
</feature>
<dbReference type="GO" id="GO:0090708">
    <property type="term" value="P:specification of plant organ axis polarity"/>
    <property type="evidence" value="ECO:0007669"/>
    <property type="project" value="UniProtKB-ARBA"/>
</dbReference>
<feature type="compositionally biased region" description="Polar residues" evidence="9">
    <location>
        <begin position="349"/>
        <end position="360"/>
    </location>
</feature>
<dbReference type="GO" id="GO:0051302">
    <property type="term" value="P:regulation of cell division"/>
    <property type="evidence" value="ECO:0007669"/>
    <property type="project" value="UniProtKB-ARBA"/>
</dbReference>
<feature type="compositionally biased region" description="Acidic residues" evidence="9">
    <location>
        <begin position="164"/>
        <end position="175"/>
    </location>
</feature>
<comment type="similarity">
    <text evidence="7">Belongs to the SOSEKI family.</text>
</comment>
<feature type="compositionally biased region" description="Low complexity" evidence="9">
    <location>
        <begin position="181"/>
        <end position="192"/>
    </location>
</feature>
<reference evidence="11 12" key="4">
    <citation type="journal article" date="2011" name="BMC Genomics">
        <title>RNA-Seq improves annotation of protein-coding genes in the cucumber genome.</title>
        <authorList>
            <person name="Li Z."/>
            <person name="Zhang Z."/>
            <person name="Yan P."/>
            <person name="Huang S."/>
            <person name="Fei Z."/>
            <person name="Lin K."/>
        </authorList>
    </citation>
    <scope>NUCLEOTIDE SEQUENCE [LARGE SCALE GENOMIC DNA]</scope>
    <source>
        <strain evidence="12">cv. 9930</strain>
    </source>
</reference>
<evidence type="ECO:0000256" key="3">
    <source>
        <dbReference type="ARBA" id="ARBA00022475"/>
    </source>
</evidence>
<gene>
    <name evidence="11" type="ORF">Csa_4G027920</name>
</gene>
<comment type="subunit">
    <text evidence="8">Homodimer. Forms long polymer filaments with other SOKs proteins polymers (e.g. SOK1, SOK2, SOK3 and SOK4) crucial for polar localization and biological activity. Binds to ANGUSTIFOLIA (AN).</text>
</comment>
<keyword evidence="4" id="KW-0132">Cell division</keyword>
<feature type="compositionally biased region" description="Polar residues" evidence="9">
    <location>
        <begin position="140"/>
        <end position="151"/>
    </location>
</feature>
<evidence type="ECO:0000313" key="12">
    <source>
        <dbReference type="Proteomes" id="UP000029981"/>
    </source>
</evidence>
<reference evidence="11 12" key="1">
    <citation type="journal article" date="2009" name="Nat. Genet.">
        <title>The genome of the cucumber, Cucumis sativus L.</title>
        <authorList>
            <person name="Huang S."/>
            <person name="Li R."/>
            <person name="Zhang Z."/>
            <person name="Li L."/>
            <person name="Gu X."/>
            <person name="Fan W."/>
            <person name="Lucas W.J."/>
            <person name="Wang X."/>
            <person name="Xie B."/>
            <person name="Ni P."/>
            <person name="Ren Y."/>
            <person name="Zhu H."/>
            <person name="Li J."/>
            <person name="Lin K."/>
            <person name="Jin W."/>
            <person name="Fei Z."/>
            <person name="Li G."/>
            <person name="Staub J."/>
            <person name="Kilian A."/>
            <person name="van der Vossen E.A."/>
            <person name="Wu Y."/>
            <person name="Guo J."/>
            <person name="He J."/>
            <person name="Jia Z."/>
            <person name="Ren Y."/>
            <person name="Tian G."/>
            <person name="Lu Y."/>
            <person name="Ruan J."/>
            <person name="Qian W."/>
            <person name="Wang M."/>
            <person name="Huang Q."/>
            <person name="Li B."/>
            <person name="Xuan Z."/>
            <person name="Cao J."/>
            <person name="Asan"/>
            <person name="Wu Z."/>
            <person name="Zhang J."/>
            <person name="Cai Q."/>
            <person name="Bai Y."/>
            <person name="Zhao B."/>
            <person name="Han Y."/>
            <person name="Li Y."/>
            <person name="Li X."/>
            <person name="Wang S."/>
            <person name="Shi Q."/>
            <person name="Liu S."/>
            <person name="Cho W.K."/>
            <person name="Kim J.Y."/>
            <person name="Xu Y."/>
            <person name="Heller-Uszynska K."/>
            <person name="Miao H."/>
            <person name="Cheng Z."/>
            <person name="Zhang S."/>
            <person name="Wu J."/>
            <person name="Yang Y."/>
            <person name="Kang H."/>
            <person name="Li M."/>
            <person name="Liang H."/>
            <person name="Ren X."/>
            <person name="Shi Z."/>
            <person name="Wen M."/>
            <person name="Jian M."/>
            <person name="Yang H."/>
            <person name="Zhang G."/>
            <person name="Yang Z."/>
            <person name="Chen R."/>
            <person name="Liu S."/>
            <person name="Li J."/>
            <person name="Ma L."/>
            <person name="Liu H."/>
            <person name="Zhou Y."/>
            <person name="Zhao J."/>
            <person name="Fang X."/>
            <person name="Li G."/>
            <person name="Fang L."/>
            <person name="Li Y."/>
            <person name="Liu D."/>
            <person name="Zheng H."/>
            <person name="Zhang Y."/>
            <person name="Qin N."/>
            <person name="Li Z."/>
            <person name="Yang G."/>
            <person name="Yang S."/>
            <person name="Bolund L."/>
            <person name="Kristiansen K."/>
            <person name="Zheng H."/>
            <person name="Li S."/>
            <person name="Zhang X."/>
            <person name="Yang H."/>
            <person name="Wang J."/>
            <person name="Sun R."/>
            <person name="Zhang B."/>
            <person name="Jiang S."/>
            <person name="Wang J."/>
            <person name="Du Y."/>
            <person name="Li S."/>
        </authorList>
    </citation>
    <scope>NUCLEOTIDE SEQUENCE [LARGE SCALE GENOMIC DNA]</scope>
    <source>
        <strain evidence="12">cv. 9930</strain>
    </source>
</reference>
<dbReference type="InterPro" id="IPR048351">
    <property type="entry name" value="SOK_DIX"/>
</dbReference>
<evidence type="ECO:0000256" key="6">
    <source>
        <dbReference type="ARBA" id="ARBA00023306"/>
    </source>
</evidence>
<reference evidence="11 12" key="2">
    <citation type="journal article" date="2009" name="PLoS ONE">
        <title>An integrated genetic and cytogenetic map of the cucumber genome.</title>
        <authorList>
            <person name="Ren Y."/>
            <person name="Zhang Z."/>
            <person name="Liu J."/>
            <person name="Staub J.E."/>
            <person name="Han Y."/>
            <person name="Cheng Z."/>
            <person name="Li X."/>
            <person name="Lu J."/>
            <person name="Miao H."/>
            <person name="Kang H."/>
            <person name="Xie B."/>
            <person name="Gu X."/>
            <person name="Wang X."/>
            <person name="Du Y."/>
            <person name="Jin W."/>
            <person name="Huang S."/>
        </authorList>
    </citation>
    <scope>NUCLEOTIDE SEQUENCE [LARGE SCALE GENOMIC DNA]</scope>
    <source>
        <strain evidence="12">cv. 9930</strain>
    </source>
</reference>
<dbReference type="GO" id="GO:0005886">
    <property type="term" value="C:plasma membrane"/>
    <property type="evidence" value="ECO:0007669"/>
    <property type="project" value="UniProtKB-SubCell"/>
</dbReference>
<comment type="subcellular location">
    <subcellularLocation>
        <location evidence="1">Cell membrane</location>
        <topology evidence="1">Peripheral membrane protein</topology>
        <orientation evidence="1">Cytoplasmic side</orientation>
    </subcellularLocation>
</comment>
<dbReference type="Pfam" id="PF06136">
    <property type="entry name" value="SOK"/>
    <property type="match status" value="1"/>
</dbReference>
<dbReference type="Proteomes" id="UP000029981">
    <property type="component" value="Chromosome 4"/>
</dbReference>
<feature type="compositionally biased region" description="Basic and acidic residues" evidence="9">
    <location>
        <begin position="309"/>
        <end position="323"/>
    </location>
</feature>
<proteinExistence type="inferred from homology"/>
<evidence type="ECO:0000256" key="2">
    <source>
        <dbReference type="ARBA" id="ARBA00022473"/>
    </source>
</evidence>
<evidence type="ECO:0000256" key="1">
    <source>
        <dbReference type="ARBA" id="ARBA00004413"/>
    </source>
</evidence>
<protein>
    <recommendedName>
        <fullName evidence="10">SOSEKI DIX-like domain-containing protein</fullName>
    </recommendedName>
</protein>
<keyword evidence="2" id="KW-0217">Developmental protein</keyword>
<dbReference type="InterPro" id="IPR010369">
    <property type="entry name" value="SOK"/>
</dbReference>
<keyword evidence="5" id="KW-0472">Membrane</keyword>
<feature type="region of interest" description="Disordered" evidence="9">
    <location>
        <begin position="300"/>
        <end position="360"/>
    </location>
</feature>
<dbReference type="GO" id="GO:2000067">
    <property type="term" value="P:regulation of root morphogenesis"/>
    <property type="evidence" value="ECO:0007669"/>
    <property type="project" value="UniProtKB-ARBA"/>
</dbReference>
<evidence type="ECO:0000259" key="10">
    <source>
        <dbReference type="Pfam" id="PF06136"/>
    </source>
</evidence>
<evidence type="ECO:0000256" key="9">
    <source>
        <dbReference type="SAM" id="MobiDB-lite"/>
    </source>
</evidence>
<reference evidence="11 12" key="3">
    <citation type="journal article" date="2010" name="BMC Genomics">
        <title>Transcriptome sequencing and comparative analysis of cucumber flowers with different sex types.</title>
        <authorList>
            <person name="Guo S."/>
            <person name="Zheng Y."/>
            <person name="Joung J.G."/>
            <person name="Liu S."/>
            <person name="Zhang Z."/>
            <person name="Crasta O.R."/>
            <person name="Sobral B.W."/>
            <person name="Xu Y."/>
            <person name="Huang S."/>
            <person name="Fei Z."/>
        </authorList>
    </citation>
    <scope>NUCLEOTIDE SEQUENCE [LARGE SCALE GENOMIC DNA]</scope>
    <source>
        <strain evidence="12">cv. 9930</strain>
    </source>
</reference>
<dbReference type="GO" id="GO:0051301">
    <property type="term" value="P:cell division"/>
    <property type="evidence" value="ECO:0007669"/>
    <property type="project" value="UniProtKB-KW"/>
</dbReference>
<dbReference type="EMBL" id="CM002925">
    <property type="protein sequence ID" value="KGN53217.1"/>
    <property type="molecule type" value="Genomic_DNA"/>
</dbReference>
<keyword evidence="3" id="KW-1003">Cell membrane</keyword>
<evidence type="ECO:0000256" key="5">
    <source>
        <dbReference type="ARBA" id="ARBA00023136"/>
    </source>
</evidence>
<dbReference type="OMA" id="DRAKVCM"/>
<dbReference type="AlphaFoldDB" id="A0A0A0KXS9"/>